<feature type="chain" id="PRO_5004137589" description="Fimbrial-type adhesion domain-containing protein" evidence="5">
    <location>
        <begin position="21"/>
        <end position="181"/>
    </location>
</feature>
<comment type="similarity">
    <text evidence="2">Belongs to the fimbrial protein family.</text>
</comment>
<feature type="signal peptide" evidence="5">
    <location>
        <begin position="1"/>
        <end position="20"/>
    </location>
</feature>
<dbReference type="GO" id="GO:0043709">
    <property type="term" value="P:cell adhesion involved in single-species biofilm formation"/>
    <property type="evidence" value="ECO:0007669"/>
    <property type="project" value="TreeGrafter"/>
</dbReference>
<dbReference type="SUPFAM" id="SSF49401">
    <property type="entry name" value="Bacterial adhesins"/>
    <property type="match status" value="1"/>
</dbReference>
<comment type="caution">
    <text evidence="7">The sequence shown here is derived from an EMBL/GenBank/DDBJ whole genome shotgun (WGS) entry which is preliminary data.</text>
</comment>
<dbReference type="GO" id="GO:0009289">
    <property type="term" value="C:pilus"/>
    <property type="evidence" value="ECO:0007669"/>
    <property type="project" value="UniProtKB-SubCell"/>
</dbReference>
<organism evidence="7 8">
    <name type="scientific">Acinetobacter bereziniae NIPH 3</name>
    <dbReference type="NCBI Taxonomy" id="1217651"/>
    <lineage>
        <taxon>Bacteria</taxon>
        <taxon>Pseudomonadati</taxon>
        <taxon>Pseudomonadota</taxon>
        <taxon>Gammaproteobacteria</taxon>
        <taxon>Moraxellales</taxon>
        <taxon>Moraxellaceae</taxon>
        <taxon>Acinetobacter</taxon>
    </lineage>
</organism>
<dbReference type="InterPro" id="IPR000259">
    <property type="entry name" value="Adhesion_dom_fimbrial"/>
</dbReference>
<dbReference type="AlphaFoldDB" id="N8YU03"/>
<evidence type="ECO:0000256" key="1">
    <source>
        <dbReference type="ARBA" id="ARBA00004561"/>
    </source>
</evidence>
<evidence type="ECO:0000313" key="8">
    <source>
        <dbReference type="Proteomes" id="UP000013270"/>
    </source>
</evidence>
<feature type="domain" description="Fimbrial-type adhesion" evidence="6">
    <location>
        <begin position="33"/>
        <end position="181"/>
    </location>
</feature>
<dbReference type="Proteomes" id="UP000013270">
    <property type="component" value="Unassembled WGS sequence"/>
</dbReference>
<keyword evidence="4" id="KW-0281">Fimbrium</keyword>
<accession>N8YU03</accession>
<evidence type="ECO:0000256" key="5">
    <source>
        <dbReference type="SAM" id="SignalP"/>
    </source>
</evidence>
<proteinExistence type="inferred from homology"/>
<gene>
    <name evidence="7" type="ORF">F963_01346</name>
</gene>
<evidence type="ECO:0000256" key="3">
    <source>
        <dbReference type="ARBA" id="ARBA00022729"/>
    </source>
</evidence>
<dbReference type="InterPro" id="IPR036937">
    <property type="entry name" value="Adhesion_dom_fimbrial_sf"/>
</dbReference>
<dbReference type="Pfam" id="PF00419">
    <property type="entry name" value="Fimbrial"/>
    <property type="match status" value="1"/>
</dbReference>
<evidence type="ECO:0000313" key="7">
    <source>
        <dbReference type="EMBL" id="ENV22730.1"/>
    </source>
</evidence>
<evidence type="ECO:0000256" key="2">
    <source>
        <dbReference type="ARBA" id="ARBA00006671"/>
    </source>
</evidence>
<keyword evidence="3 5" id="KW-0732">Signal</keyword>
<dbReference type="PATRIC" id="fig|1217651.3.peg.1320"/>
<dbReference type="PANTHER" id="PTHR33420:SF12">
    <property type="entry name" value="FIMBRIN-LIKE PROTEIN FIMI-RELATED"/>
    <property type="match status" value="1"/>
</dbReference>
<dbReference type="RefSeq" id="WP_004829570.1">
    <property type="nucleotide sequence ID" value="NZ_KB849467.1"/>
</dbReference>
<dbReference type="EMBL" id="APPK01000025">
    <property type="protein sequence ID" value="ENV22730.1"/>
    <property type="molecule type" value="Genomic_DNA"/>
</dbReference>
<dbReference type="PANTHER" id="PTHR33420">
    <property type="entry name" value="FIMBRIAL SUBUNIT ELFA-RELATED"/>
    <property type="match status" value="1"/>
</dbReference>
<evidence type="ECO:0000259" key="6">
    <source>
        <dbReference type="Pfam" id="PF00419"/>
    </source>
</evidence>
<protein>
    <recommendedName>
        <fullName evidence="6">Fimbrial-type adhesion domain-containing protein</fullName>
    </recommendedName>
</protein>
<dbReference type="Gene3D" id="2.60.40.1090">
    <property type="entry name" value="Fimbrial-type adhesion domain"/>
    <property type="match status" value="1"/>
</dbReference>
<evidence type="ECO:0000256" key="4">
    <source>
        <dbReference type="ARBA" id="ARBA00023263"/>
    </source>
</evidence>
<dbReference type="NCBIfam" id="NF011741">
    <property type="entry name" value="PRK15194.1"/>
    <property type="match status" value="1"/>
</dbReference>
<comment type="subcellular location">
    <subcellularLocation>
        <location evidence="1">Fimbrium</location>
    </subcellularLocation>
</comment>
<dbReference type="HOGENOM" id="CLU_088965_0_0_6"/>
<dbReference type="InterPro" id="IPR008966">
    <property type="entry name" value="Adhesion_dom_sf"/>
</dbReference>
<sequence length="181" mass="18519">MKLSLLSIAALSVLSGSAFAVEPPVTIEGGKVQFTGDLVNAACAVTTGSQNKPVVLGQYRTASLAEDGDSTSPVPFELNLTDCDPTVQATASVAFQGTPATTGSTLLQVNGDGNTPAAKNVGIQITDHTAKALGITGTVFSTPQTLIKGNNTLKFNAFYKATGESTPGQANATATFFVKYE</sequence>
<reference evidence="7 8" key="1">
    <citation type="submission" date="2013-02" db="EMBL/GenBank/DDBJ databases">
        <title>The Genome Sequence of Acinetobacter bereziniae NIPH 3.</title>
        <authorList>
            <consortium name="The Broad Institute Genome Sequencing Platform"/>
            <consortium name="The Broad Institute Genome Sequencing Center for Infectious Disease"/>
            <person name="Cerqueira G."/>
            <person name="Feldgarden M."/>
            <person name="Courvalin P."/>
            <person name="Perichon B."/>
            <person name="Grillot-Courvalin C."/>
            <person name="Clermont D."/>
            <person name="Rocha E."/>
            <person name="Yoon E.-J."/>
            <person name="Nemec A."/>
            <person name="Walker B."/>
            <person name="Young S.K."/>
            <person name="Zeng Q."/>
            <person name="Gargeya S."/>
            <person name="Fitzgerald M."/>
            <person name="Haas B."/>
            <person name="Abouelleil A."/>
            <person name="Alvarado L."/>
            <person name="Arachchi H.M."/>
            <person name="Berlin A.M."/>
            <person name="Chapman S.B."/>
            <person name="Dewar J."/>
            <person name="Goldberg J."/>
            <person name="Griggs A."/>
            <person name="Gujja S."/>
            <person name="Hansen M."/>
            <person name="Howarth C."/>
            <person name="Imamovic A."/>
            <person name="Larimer J."/>
            <person name="McCowan C."/>
            <person name="Murphy C."/>
            <person name="Neiman D."/>
            <person name="Pearson M."/>
            <person name="Priest M."/>
            <person name="Roberts A."/>
            <person name="Saif S."/>
            <person name="Shea T."/>
            <person name="Sisk P."/>
            <person name="Sykes S."/>
            <person name="Wortman J."/>
            <person name="Nusbaum C."/>
            <person name="Birren B."/>
        </authorList>
    </citation>
    <scope>NUCLEOTIDE SEQUENCE [LARGE SCALE GENOMIC DNA]</scope>
    <source>
        <strain evidence="7 8">NIPH 3</strain>
    </source>
</reference>
<name>N8YU03_ACIBZ</name>
<dbReference type="InterPro" id="IPR050263">
    <property type="entry name" value="Bact_Fimbrial_Adh_Pro"/>
</dbReference>